<dbReference type="EMBL" id="BNJQ01000002">
    <property type="protein sequence ID" value="GHP01740.1"/>
    <property type="molecule type" value="Genomic_DNA"/>
</dbReference>
<evidence type="ECO:0000313" key="2">
    <source>
        <dbReference type="EMBL" id="GHP01740.1"/>
    </source>
</evidence>
<name>A0A830H6R5_9CHLO</name>
<protein>
    <recommendedName>
        <fullName evidence="4">Apple domain-containing protein</fullName>
    </recommendedName>
</protein>
<dbReference type="InterPro" id="IPR005046">
    <property type="entry name" value="DUF285"/>
</dbReference>
<dbReference type="Proteomes" id="UP000660262">
    <property type="component" value="Unassembled WGS sequence"/>
</dbReference>
<gene>
    <name evidence="2" type="ORF">PPROV_000049700</name>
</gene>
<feature type="coiled-coil region" evidence="1">
    <location>
        <begin position="258"/>
        <end position="292"/>
    </location>
</feature>
<evidence type="ECO:0000313" key="3">
    <source>
        <dbReference type="Proteomes" id="UP000660262"/>
    </source>
</evidence>
<dbReference type="OrthoDB" id="198097at2759"/>
<proteinExistence type="predicted"/>
<sequence length="632" mass="69285">MLRGVVSLTAVVVEETKETKADSSGALVKKGTSTPVATAAATKSLALFDMPGQSAGVLSGVKRINLKQLGTLLGYTITGYRATDTKVTFLASSGDVVAVDNNFINVTSASGMPVYSEQKSAKRRRGLLATDDSTVTVESSTTGNTAKAEANGVCFNLYHRFTETSGGLNPDSINPSDKANAEKECVEKCASMKDQGCVGFTMAGDKSVCYLRSAYDTTKPYVFAGEGSWTDYYFPGFAQKNGYEACMKKAGAQTMQACAEEKSDLAEAEKDIGELEQKLAAAEKAKDEAVTNSVVSDKAELVKRIRIWELDQGAAIRAFGEMNDWDVSSVTDMSNLFDPQIIVFDPNSGSSIHDPYSAMMGCRQEHKQPNARIPDISSWDVSKVTDMSNMFKGAQFDDGDWINAWDISNKKVQGMFDGSNFNKDISNWKFPTDMSEMFKGARSFNSPIGNWDVSKVTNMKGMFDGASAFNQPIGNWDVSEVTNMEGMFNPADAFNQPIGNWDVSKVTNMKAMFSGAGAFKQDINNWDTSNVKTMERMFSDNNNFNQPIGNWKTSKVESMKFMFTRAKAFNQDISNWDTSNVRDMENMFEEAGSFNQDISKWDLSKVENTNNMFHRATSSKCSVTGKKITCSS</sequence>
<accession>A0A830H6R5</accession>
<keyword evidence="3" id="KW-1185">Reference proteome</keyword>
<keyword evidence="1" id="KW-0175">Coiled coil</keyword>
<reference evidence="2" key="1">
    <citation type="submission" date="2020-10" db="EMBL/GenBank/DDBJ databases">
        <title>Unveiling of a novel bifunctional photoreceptor, Dualchrome1, isolated from a cosmopolitan green alga.</title>
        <authorList>
            <person name="Suzuki S."/>
            <person name="Kawachi M."/>
        </authorList>
    </citation>
    <scope>NUCLEOTIDE SEQUENCE</scope>
    <source>
        <strain evidence="2">NIES 2893</strain>
    </source>
</reference>
<dbReference type="Pfam" id="PF03382">
    <property type="entry name" value="DUF285"/>
    <property type="match status" value="3"/>
</dbReference>
<dbReference type="NCBIfam" id="TIGR02167">
    <property type="entry name" value="Liste_lipo_26"/>
    <property type="match status" value="6"/>
</dbReference>
<evidence type="ECO:0008006" key="4">
    <source>
        <dbReference type="Google" id="ProtNLM"/>
    </source>
</evidence>
<evidence type="ECO:0000256" key="1">
    <source>
        <dbReference type="SAM" id="Coils"/>
    </source>
</evidence>
<organism evidence="2 3">
    <name type="scientific">Pycnococcus provasolii</name>
    <dbReference type="NCBI Taxonomy" id="41880"/>
    <lineage>
        <taxon>Eukaryota</taxon>
        <taxon>Viridiplantae</taxon>
        <taxon>Chlorophyta</taxon>
        <taxon>Pseudoscourfieldiophyceae</taxon>
        <taxon>Pseudoscourfieldiales</taxon>
        <taxon>Pycnococcaceae</taxon>
        <taxon>Pycnococcus</taxon>
    </lineage>
</organism>
<dbReference type="AlphaFoldDB" id="A0A830H6R5"/>
<comment type="caution">
    <text evidence="2">The sequence shown here is derived from an EMBL/GenBank/DDBJ whole genome shotgun (WGS) entry which is preliminary data.</text>
</comment>
<dbReference type="InterPro" id="IPR011889">
    <property type="entry name" value="Liste_lipo_26"/>
</dbReference>